<dbReference type="Gene3D" id="3.40.50.1820">
    <property type="entry name" value="alpha/beta hydrolase"/>
    <property type="match status" value="1"/>
</dbReference>
<evidence type="ECO:0000313" key="3">
    <source>
        <dbReference type="Proteomes" id="UP001595711"/>
    </source>
</evidence>
<accession>A0ABV7VHY9</accession>
<dbReference type="Proteomes" id="UP001595711">
    <property type="component" value="Unassembled WGS sequence"/>
</dbReference>
<comment type="caution">
    <text evidence="2">The sequence shown here is derived from an EMBL/GenBank/DDBJ whole genome shotgun (WGS) entry which is preliminary data.</text>
</comment>
<gene>
    <name evidence="2" type="ORF">ACFOOQ_15785</name>
</gene>
<dbReference type="EC" id="3.1.-.-" evidence="2"/>
<evidence type="ECO:0000259" key="1">
    <source>
        <dbReference type="Pfam" id="PF01738"/>
    </source>
</evidence>
<dbReference type="EMBL" id="JBHRYJ010000003">
    <property type="protein sequence ID" value="MFC3677019.1"/>
    <property type="molecule type" value="Genomic_DNA"/>
</dbReference>
<reference evidence="3" key="1">
    <citation type="journal article" date="2019" name="Int. J. Syst. Evol. Microbiol.">
        <title>The Global Catalogue of Microorganisms (GCM) 10K type strain sequencing project: providing services to taxonomists for standard genome sequencing and annotation.</title>
        <authorList>
            <consortium name="The Broad Institute Genomics Platform"/>
            <consortium name="The Broad Institute Genome Sequencing Center for Infectious Disease"/>
            <person name="Wu L."/>
            <person name="Ma J."/>
        </authorList>
    </citation>
    <scope>NUCLEOTIDE SEQUENCE [LARGE SCALE GENOMIC DNA]</scope>
    <source>
        <strain evidence="3">KCTC 42182</strain>
    </source>
</reference>
<proteinExistence type="predicted"/>
<sequence>MTDDLLSLLPKVDFTRRGFVATTLISGFTMAAGPVMAQTAIHTDSTGLTAGPVRIPVGIPTADGALHAYRAMPQGNGPFPTILVVQEIFGVHEYIQDICRRFAKLGYLAVAPDLYQRQGDMTKITDVQGAIAIAGKVPDAQVMSDLDDTAAWCRTNGGDPARLGITGFCWGGRITWLYAAHNPSLKAAVAWYGRILGQQSELTPKNPIDLASAVKAPVLGLYGAADQGISVDSVHQMEAALRNAGKEAEFLIYDGAPHAFFADYRPSYRKEAAEDGWKQAIAWFKRHGLG</sequence>
<dbReference type="InterPro" id="IPR002925">
    <property type="entry name" value="Dienelactn_hydro"/>
</dbReference>
<dbReference type="Pfam" id="PF01738">
    <property type="entry name" value="DLH"/>
    <property type="match status" value="1"/>
</dbReference>
<dbReference type="PANTHER" id="PTHR46623">
    <property type="entry name" value="CARBOXYMETHYLENEBUTENOLIDASE-RELATED"/>
    <property type="match status" value="1"/>
</dbReference>
<dbReference type="InterPro" id="IPR051049">
    <property type="entry name" value="Dienelactone_hydrolase-like"/>
</dbReference>
<keyword evidence="3" id="KW-1185">Reference proteome</keyword>
<dbReference type="SUPFAM" id="SSF53474">
    <property type="entry name" value="alpha/beta-Hydrolases"/>
    <property type="match status" value="1"/>
</dbReference>
<dbReference type="InterPro" id="IPR029058">
    <property type="entry name" value="AB_hydrolase_fold"/>
</dbReference>
<organism evidence="2 3">
    <name type="scientific">Ferrovibrio xuzhouensis</name>
    <dbReference type="NCBI Taxonomy" id="1576914"/>
    <lineage>
        <taxon>Bacteria</taxon>
        <taxon>Pseudomonadati</taxon>
        <taxon>Pseudomonadota</taxon>
        <taxon>Alphaproteobacteria</taxon>
        <taxon>Rhodospirillales</taxon>
        <taxon>Rhodospirillaceae</taxon>
        <taxon>Ferrovibrio</taxon>
    </lineage>
</organism>
<dbReference type="RefSeq" id="WP_379728400.1">
    <property type="nucleotide sequence ID" value="NZ_JBHRYJ010000003.1"/>
</dbReference>
<evidence type="ECO:0000313" key="2">
    <source>
        <dbReference type="EMBL" id="MFC3677019.1"/>
    </source>
</evidence>
<protein>
    <submittedName>
        <fullName evidence="2">Dienelactone hydrolase family protein</fullName>
        <ecNumber evidence="2">3.1.-.-</ecNumber>
    </submittedName>
</protein>
<name>A0ABV7VHY9_9PROT</name>
<keyword evidence="2" id="KW-0378">Hydrolase</keyword>
<feature type="domain" description="Dienelactone hydrolase" evidence="1">
    <location>
        <begin position="67"/>
        <end position="287"/>
    </location>
</feature>
<dbReference type="PANTHER" id="PTHR46623:SF6">
    <property type="entry name" value="ALPHA_BETA-HYDROLASES SUPERFAMILY PROTEIN"/>
    <property type="match status" value="1"/>
</dbReference>
<dbReference type="GO" id="GO:0016787">
    <property type="term" value="F:hydrolase activity"/>
    <property type="evidence" value="ECO:0007669"/>
    <property type="project" value="UniProtKB-KW"/>
</dbReference>